<evidence type="ECO:0000256" key="6">
    <source>
        <dbReference type="ARBA" id="ARBA00022786"/>
    </source>
</evidence>
<protein>
    <recommendedName>
        <fullName evidence="2">RING-type E3 ubiquitin transferase</fullName>
        <ecNumber evidence="2">2.3.2.27</ecNumber>
    </recommendedName>
</protein>
<feature type="region of interest" description="Disordered" evidence="9">
    <location>
        <begin position="808"/>
        <end position="832"/>
    </location>
</feature>
<dbReference type="PANTHER" id="PTHR22937">
    <property type="entry name" value="E3 UBIQUITIN-PROTEIN LIGASE RNF165"/>
    <property type="match status" value="1"/>
</dbReference>
<dbReference type="InterPro" id="IPR013083">
    <property type="entry name" value="Znf_RING/FYVE/PHD"/>
</dbReference>
<evidence type="ECO:0000256" key="2">
    <source>
        <dbReference type="ARBA" id="ARBA00012483"/>
    </source>
</evidence>
<gene>
    <name evidence="11" type="ORF">FIBSPDRAFT_353252</name>
</gene>
<feature type="compositionally biased region" description="Low complexity" evidence="9">
    <location>
        <begin position="736"/>
        <end position="749"/>
    </location>
</feature>
<dbReference type="AlphaFoldDB" id="A0A166PQV6"/>
<feature type="compositionally biased region" description="Low complexity" evidence="9">
    <location>
        <begin position="61"/>
        <end position="76"/>
    </location>
</feature>
<feature type="region of interest" description="Disordered" evidence="9">
    <location>
        <begin position="596"/>
        <end position="630"/>
    </location>
</feature>
<evidence type="ECO:0000256" key="4">
    <source>
        <dbReference type="ARBA" id="ARBA00022723"/>
    </source>
</evidence>
<dbReference type="OrthoDB" id="8062037at2759"/>
<accession>A0A166PQV6</accession>
<name>A0A166PQV6_9AGAM</name>
<keyword evidence="7" id="KW-0862">Zinc</keyword>
<dbReference type="STRING" id="436010.A0A166PQV6"/>
<keyword evidence="12" id="KW-1185">Reference proteome</keyword>
<evidence type="ECO:0000256" key="8">
    <source>
        <dbReference type="PROSITE-ProRule" id="PRU00175"/>
    </source>
</evidence>
<dbReference type="FunFam" id="3.30.40.10:FF:000728">
    <property type="entry name" value="Unplaced genomic scaffold supercont1.4, whole genome shotgun sequence"/>
    <property type="match status" value="1"/>
</dbReference>
<feature type="region of interest" description="Disordered" evidence="9">
    <location>
        <begin position="529"/>
        <end position="553"/>
    </location>
</feature>
<feature type="compositionally biased region" description="Pro residues" evidence="9">
    <location>
        <begin position="237"/>
        <end position="262"/>
    </location>
</feature>
<feature type="compositionally biased region" description="Polar residues" evidence="9">
    <location>
        <begin position="167"/>
        <end position="183"/>
    </location>
</feature>
<sequence length="994" mass="104896">MGQNASRPRAVEAATASPVAQTAQAATEPDMGGLDSENSTTLPKRSRRSSIGQSLRTMIRSKSSNTLSAAGSSSTLRTDNPSSRKRWRTSRRWSRTPDDFGVDDGLEHEDPPVLSVPEEEGATENVDMPLFTEQPEGLTDHLEISAPKTSSIPTDYLVHEDQEHLNEPSTSAQPEQSTSTNIGTWMGGQGSLAQALGIPEELADEDEVVISPTAFMDDTPQDSDPTPSDPIIRTTPTNPPADPSPLLAPPPPQENRAFPPPGTLVIVQGVVHTTDVSRSPIPAPSVRGRQASPSTPGYSTPMSSESESAPRSRLSSLIRQTPSMLSRPSSMFGDSPTVGDSASEPTSVEGSAQGSEGPAENVSRAPVLSPSSIDVLGTLLSVAAAATASSLMNGQTEVANADPTLNASAFAPTAGLGNLGAFAGLRPGRRPPTPPSGRERVRNVWSGLRERLRARANAGDDATTTRFRPAHEGEATAVQSRTRPDGTSMDAREIMLAEMARAFNLGLGLSEEDGANAHGDSTYIPVSHSPATGSSPAAVSGGDASIPGAEPRPIGYAARRQGLLEPPESPEGSFERFLVDLQADLRIALSGPEVFHGHSPTNATEASGSPAVNGRPAEASESNRDSSIPAPMFRATVTDEHNDEILLEQETSGDEPGDYGDNDVTSEPRVLSPLRQGATADAVPGSNTTFRTEYRPGGGINWWRSYRFPPITTPQAHGLTPTGAQPPVAGSSSDPSSTTFGAAASASESDSNTVVPVIVVGLQSVNMDERGGPGAFGEHAHDHEDIFGNANAEGDLQADGTDVNIGGTWPADGEDGTPGATHAHPGAPPIRSWHTRAANALRNLRPGRRTTRATQNEGAGSRTFLIYVIGGYYPPDHSMITGADNLDSFEALWELADLLGQVKPQTVTKEEIDKSGLEIISPETLNQYEQERKVSSNCLDRCLICLDDYSPQDQLRLLSCKHAFHKTCVDEWLTVGKNNCPACRTPGIPEAPTI</sequence>
<dbReference type="InterPro" id="IPR045191">
    <property type="entry name" value="MBR1/2-like"/>
</dbReference>
<dbReference type="SMART" id="SM00184">
    <property type="entry name" value="RING"/>
    <property type="match status" value="1"/>
</dbReference>
<evidence type="ECO:0000256" key="3">
    <source>
        <dbReference type="ARBA" id="ARBA00022679"/>
    </source>
</evidence>
<feature type="compositionally biased region" description="Polar residues" evidence="9">
    <location>
        <begin position="338"/>
        <end position="354"/>
    </location>
</feature>
<keyword evidence="5 8" id="KW-0863">Zinc-finger</keyword>
<feature type="compositionally biased region" description="Basic residues" evidence="9">
    <location>
        <begin position="83"/>
        <end position="94"/>
    </location>
</feature>
<feature type="region of interest" description="Disordered" evidence="9">
    <location>
        <begin position="713"/>
        <end position="749"/>
    </location>
</feature>
<dbReference type="Pfam" id="PF13639">
    <property type="entry name" value="zf-RING_2"/>
    <property type="match status" value="1"/>
</dbReference>
<dbReference type="SUPFAM" id="SSF57850">
    <property type="entry name" value="RING/U-box"/>
    <property type="match status" value="1"/>
</dbReference>
<dbReference type="GO" id="GO:0008270">
    <property type="term" value="F:zinc ion binding"/>
    <property type="evidence" value="ECO:0007669"/>
    <property type="project" value="UniProtKB-KW"/>
</dbReference>
<keyword evidence="6" id="KW-0833">Ubl conjugation pathway</keyword>
<evidence type="ECO:0000256" key="7">
    <source>
        <dbReference type="ARBA" id="ARBA00022833"/>
    </source>
</evidence>
<evidence type="ECO:0000256" key="5">
    <source>
        <dbReference type="ARBA" id="ARBA00022771"/>
    </source>
</evidence>
<dbReference type="PROSITE" id="PS50089">
    <property type="entry name" value="ZF_RING_2"/>
    <property type="match status" value="1"/>
</dbReference>
<dbReference type="Gene3D" id="3.30.40.10">
    <property type="entry name" value="Zinc/RING finger domain, C3HC4 (zinc finger)"/>
    <property type="match status" value="1"/>
</dbReference>
<dbReference type="Proteomes" id="UP000076532">
    <property type="component" value="Unassembled WGS sequence"/>
</dbReference>
<organism evidence="11 12">
    <name type="scientific">Athelia psychrophila</name>
    <dbReference type="NCBI Taxonomy" id="1759441"/>
    <lineage>
        <taxon>Eukaryota</taxon>
        <taxon>Fungi</taxon>
        <taxon>Dikarya</taxon>
        <taxon>Basidiomycota</taxon>
        <taxon>Agaricomycotina</taxon>
        <taxon>Agaricomycetes</taxon>
        <taxon>Agaricomycetidae</taxon>
        <taxon>Atheliales</taxon>
        <taxon>Atheliaceae</taxon>
        <taxon>Athelia</taxon>
    </lineage>
</organism>
<evidence type="ECO:0000256" key="1">
    <source>
        <dbReference type="ARBA" id="ARBA00000900"/>
    </source>
</evidence>
<dbReference type="EMBL" id="KV417515">
    <property type="protein sequence ID" value="KZP26347.1"/>
    <property type="molecule type" value="Genomic_DNA"/>
</dbReference>
<dbReference type="EC" id="2.3.2.27" evidence="2"/>
<keyword evidence="3" id="KW-0808">Transferase</keyword>
<reference evidence="11 12" key="1">
    <citation type="journal article" date="2016" name="Mol. Biol. Evol.">
        <title>Comparative Genomics of Early-Diverging Mushroom-Forming Fungi Provides Insights into the Origins of Lignocellulose Decay Capabilities.</title>
        <authorList>
            <person name="Nagy L.G."/>
            <person name="Riley R."/>
            <person name="Tritt A."/>
            <person name="Adam C."/>
            <person name="Daum C."/>
            <person name="Floudas D."/>
            <person name="Sun H."/>
            <person name="Yadav J.S."/>
            <person name="Pangilinan J."/>
            <person name="Larsson K.H."/>
            <person name="Matsuura K."/>
            <person name="Barry K."/>
            <person name="Labutti K."/>
            <person name="Kuo R."/>
            <person name="Ohm R.A."/>
            <person name="Bhattacharya S.S."/>
            <person name="Shirouzu T."/>
            <person name="Yoshinaga Y."/>
            <person name="Martin F.M."/>
            <person name="Grigoriev I.V."/>
            <person name="Hibbett D.S."/>
        </authorList>
    </citation>
    <scope>NUCLEOTIDE SEQUENCE [LARGE SCALE GENOMIC DNA]</scope>
    <source>
        <strain evidence="11 12">CBS 109695</strain>
    </source>
</reference>
<dbReference type="GO" id="GO:0005634">
    <property type="term" value="C:nucleus"/>
    <property type="evidence" value="ECO:0007669"/>
    <property type="project" value="TreeGrafter"/>
</dbReference>
<feature type="compositionally biased region" description="Polar residues" evidence="9">
    <location>
        <begin position="291"/>
        <end position="329"/>
    </location>
</feature>
<feature type="compositionally biased region" description="Acidic residues" evidence="9">
    <location>
        <begin position="649"/>
        <end position="661"/>
    </location>
</feature>
<feature type="compositionally biased region" description="Basic and acidic residues" evidence="9">
    <location>
        <begin position="157"/>
        <end position="166"/>
    </location>
</feature>
<keyword evidence="4" id="KW-0479">Metal-binding</keyword>
<evidence type="ECO:0000313" key="12">
    <source>
        <dbReference type="Proteomes" id="UP000076532"/>
    </source>
</evidence>
<feature type="region of interest" description="Disordered" evidence="9">
    <location>
        <begin position="1"/>
        <end position="188"/>
    </location>
</feature>
<evidence type="ECO:0000259" key="10">
    <source>
        <dbReference type="PROSITE" id="PS50089"/>
    </source>
</evidence>
<dbReference type="GO" id="GO:0061630">
    <property type="term" value="F:ubiquitin protein ligase activity"/>
    <property type="evidence" value="ECO:0007669"/>
    <property type="project" value="UniProtKB-EC"/>
</dbReference>
<evidence type="ECO:0000313" key="11">
    <source>
        <dbReference type="EMBL" id="KZP26347.1"/>
    </source>
</evidence>
<feature type="compositionally biased region" description="Polar residues" evidence="9">
    <location>
        <begin position="36"/>
        <end position="56"/>
    </location>
</feature>
<dbReference type="InterPro" id="IPR001841">
    <property type="entry name" value="Znf_RING"/>
</dbReference>
<feature type="region of interest" description="Disordered" evidence="9">
    <location>
        <begin position="649"/>
        <end position="668"/>
    </location>
</feature>
<proteinExistence type="predicted"/>
<feature type="region of interest" description="Disordered" evidence="9">
    <location>
        <begin position="204"/>
        <end position="366"/>
    </location>
</feature>
<evidence type="ECO:0000256" key="9">
    <source>
        <dbReference type="SAM" id="MobiDB-lite"/>
    </source>
</evidence>
<feature type="domain" description="RING-type" evidence="10">
    <location>
        <begin position="942"/>
        <end position="984"/>
    </location>
</feature>
<dbReference type="PANTHER" id="PTHR22937:SF65">
    <property type="entry name" value="E3 UBIQUITIN-PROTEIN LIGASE ARK2C"/>
    <property type="match status" value="1"/>
</dbReference>
<comment type="catalytic activity">
    <reaction evidence="1">
        <text>S-ubiquitinyl-[E2 ubiquitin-conjugating enzyme]-L-cysteine + [acceptor protein]-L-lysine = [E2 ubiquitin-conjugating enzyme]-L-cysteine + N(6)-ubiquitinyl-[acceptor protein]-L-lysine.</text>
        <dbReference type="EC" id="2.3.2.27"/>
    </reaction>
</comment>